<dbReference type="CDD" id="cd23081">
    <property type="entry name" value="cpPDZ_EcRseP-like"/>
    <property type="match status" value="1"/>
</dbReference>
<comment type="caution">
    <text evidence="13">The sequence shown here is derived from an EMBL/GenBank/DDBJ whole genome shotgun (WGS) entry which is preliminary data.</text>
</comment>
<dbReference type="CDD" id="cd06163">
    <property type="entry name" value="S2P-M50_PDZ_RseP-like"/>
    <property type="match status" value="1"/>
</dbReference>
<dbReference type="Pfam" id="PF02163">
    <property type="entry name" value="Peptidase_M50"/>
    <property type="match status" value="1"/>
</dbReference>
<dbReference type="InterPro" id="IPR008915">
    <property type="entry name" value="Peptidase_M50"/>
</dbReference>
<proteinExistence type="inferred from homology"/>
<dbReference type="Gene3D" id="2.30.42.10">
    <property type="match status" value="2"/>
</dbReference>
<keyword evidence="8 11" id="KW-1133">Transmembrane helix</keyword>
<evidence type="ECO:0000256" key="2">
    <source>
        <dbReference type="ARBA" id="ARBA00004141"/>
    </source>
</evidence>
<dbReference type="GO" id="GO:0006508">
    <property type="term" value="P:proteolysis"/>
    <property type="evidence" value="ECO:0007669"/>
    <property type="project" value="UniProtKB-KW"/>
</dbReference>
<keyword evidence="5 11" id="KW-0812">Transmembrane</keyword>
<dbReference type="NCBIfam" id="TIGR00054">
    <property type="entry name" value="RIP metalloprotease RseP"/>
    <property type="match status" value="1"/>
</dbReference>
<evidence type="ECO:0000256" key="6">
    <source>
        <dbReference type="ARBA" id="ARBA00022801"/>
    </source>
</evidence>
<feature type="transmembrane region" description="Helical" evidence="11">
    <location>
        <begin position="356"/>
        <end position="376"/>
    </location>
</feature>
<keyword evidence="7 11" id="KW-0862">Zinc</keyword>
<dbReference type="PANTHER" id="PTHR42837">
    <property type="entry name" value="REGULATOR OF SIGMA-E PROTEASE RSEP"/>
    <property type="match status" value="1"/>
</dbReference>
<dbReference type="InterPro" id="IPR001478">
    <property type="entry name" value="PDZ"/>
</dbReference>
<evidence type="ECO:0000313" key="13">
    <source>
        <dbReference type="EMBL" id="HGK28589.1"/>
    </source>
</evidence>
<protein>
    <recommendedName>
        <fullName evidence="11">Zinc metalloprotease</fullName>
        <ecNumber evidence="11">3.4.24.-</ecNumber>
    </recommendedName>
</protein>
<dbReference type="InterPro" id="IPR041489">
    <property type="entry name" value="PDZ_6"/>
</dbReference>
<feature type="transmembrane region" description="Helical" evidence="11">
    <location>
        <begin position="402"/>
        <end position="422"/>
    </location>
</feature>
<comment type="subcellular location">
    <subcellularLocation>
        <location evidence="2">Membrane</location>
        <topology evidence="2">Multi-pass membrane protein</topology>
    </subcellularLocation>
</comment>
<evidence type="ECO:0000256" key="8">
    <source>
        <dbReference type="ARBA" id="ARBA00022989"/>
    </source>
</evidence>
<keyword evidence="6 11" id="KW-0378">Hydrolase</keyword>
<evidence type="ECO:0000256" key="7">
    <source>
        <dbReference type="ARBA" id="ARBA00022833"/>
    </source>
</evidence>
<keyword evidence="4 13" id="KW-0645">Protease</keyword>
<dbReference type="EMBL" id="DSUT01000139">
    <property type="protein sequence ID" value="HGK28589.1"/>
    <property type="molecule type" value="Genomic_DNA"/>
</dbReference>
<dbReference type="GO" id="GO:0004222">
    <property type="term" value="F:metalloendopeptidase activity"/>
    <property type="evidence" value="ECO:0007669"/>
    <property type="project" value="InterPro"/>
</dbReference>
<dbReference type="EC" id="3.4.24.-" evidence="11"/>
<accession>A0A7C4CE61</accession>
<evidence type="ECO:0000259" key="12">
    <source>
        <dbReference type="PROSITE" id="PS50106"/>
    </source>
</evidence>
<dbReference type="GO" id="GO:0046872">
    <property type="term" value="F:metal ion binding"/>
    <property type="evidence" value="ECO:0007669"/>
    <property type="project" value="UniProtKB-KW"/>
</dbReference>
<dbReference type="InterPro" id="IPR036034">
    <property type="entry name" value="PDZ_sf"/>
</dbReference>
<evidence type="ECO:0000256" key="10">
    <source>
        <dbReference type="ARBA" id="ARBA00023136"/>
    </source>
</evidence>
<keyword evidence="9 11" id="KW-0482">Metalloprotease</keyword>
<keyword evidence="10 11" id="KW-0472">Membrane</keyword>
<comment type="similarity">
    <text evidence="3 11">Belongs to the peptidase M50B family.</text>
</comment>
<dbReference type="SMART" id="SM00228">
    <property type="entry name" value="PDZ"/>
    <property type="match status" value="2"/>
</dbReference>
<evidence type="ECO:0000256" key="5">
    <source>
        <dbReference type="ARBA" id="ARBA00022692"/>
    </source>
</evidence>
<evidence type="ECO:0000256" key="1">
    <source>
        <dbReference type="ARBA" id="ARBA00001947"/>
    </source>
</evidence>
<gene>
    <name evidence="13" type="primary">rseP</name>
    <name evidence="13" type="ORF">ENS41_06495</name>
</gene>
<comment type="cofactor">
    <cofactor evidence="1 11">
        <name>Zn(2+)</name>
        <dbReference type="ChEBI" id="CHEBI:29105"/>
    </cofactor>
</comment>
<dbReference type="GO" id="GO:0016020">
    <property type="term" value="C:membrane"/>
    <property type="evidence" value="ECO:0007669"/>
    <property type="project" value="UniProtKB-SubCell"/>
</dbReference>
<dbReference type="PROSITE" id="PS50106">
    <property type="entry name" value="PDZ"/>
    <property type="match status" value="1"/>
</dbReference>
<feature type="transmembrane region" description="Helical" evidence="11">
    <location>
        <begin position="95"/>
        <end position="118"/>
    </location>
</feature>
<keyword evidence="11" id="KW-0479">Metal-binding</keyword>
<name>A0A7C4CE61_UNCW3</name>
<feature type="domain" description="PDZ" evidence="12">
    <location>
        <begin position="177"/>
        <end position="240"/>
    </location>
</feature>
<dbReference type="InterPro" id="IPR004387">
    <property type="entry name" value="Pept_M50_Zn"/>
</dbReference>
<evidence type="ECO:0000256" key="11">
    <source>
        <dbReference type="RuleBase" id="RU362031"/>
    </source>
</evidence>
<evidence type="ECO:0000256" key="4">
    <source>
        <dbReference type="ARBA" id="ARBA00022670"/>
    </source>
</evidence>
<dbReference type="PANTHER" id="PTHR42837:SF2">
    <property type="entry name" value="MEMBRANE METALLOPROTEASE ARASP2, CHLOROPLASTIC-RELATED"/>
    <property type="match status" value="1"/>
</dbReference>
<sequence length="431" mass="46937">MLLSVLLAAFFISILITVHEFGHLAVAKLTRIPVEAFSIGFGPVILKFKLAETEYRLSLVPLGGYIKMVGEEETAAAPAPSTPEVNIDGFSTKPLWVKVAVIGAGPLSNLILGFILLLTMYTAFGLKFLSPQIAIQDGTGAAAAGLKTGDLVVQAAGETIPSYERLEAILGQKSGQQIAMTVLRNGQLLTLDYPVPHDEPDIEPLQTAIIDRVRKGSPAARIGLRPGDRILSIANKKVESWQDFVATIGENGGVTLPISWEREGRLFTDSITPSLERDQMSEEKFGQVGVWVRLPKQSLALPRAVWEAARRTGYVVAQTYVILYKVVTRQISTRAIGGPIMVAKVAYEGANWGAEYFLALWALLSINLFVVNLLPVPVLDGGRILLDVIAGVRRRSLTRRELNLAAGIGWAMIGLLVAFTFFNDIIRLVRR</sequence>
<dbReference type="SUPFAM" id="SSF50156">
    <property type="entry name" value="PDZ domain-like"/>
    <property type="match status" value="2"/>
</dbReference>
<organism evidence="13">
    <name type="scientific">candidate division WOR-3 bacterium</name>
    <dbReference type="NCBI Taxonomy" id="2052148"/>
    <lineage>
        <taxon>Bacteria</taxon>
        <taxon>Bacteria division WOR-3</taxon>
    </lineage>
</organism>
<reference evidence="13" key="1">
    <citation type="journal article" date="2020" name="mSystems">
        <title>Genome- and Community-Level Interaction Insights into Carbon Utilization and Element Cycling Functions of Hydrothermarchaeota in Hydrothermal Sediment.</title>
        <authorList>
            <person name="Zhou Z."/>
            <person name="Liu Y."/>
            <person name="Xu W."/>
            <person name="Pan J."/>
            <person name="Luo Z.H."/>
            <person name="Li M."/>
        </authorList>
    </citation>
    <scope>NUCLEOTIDE SEQUENCE [LARGE SCALE GENOMIC DNA]</scope>
    <source>
        <strain evidence="13">SpSt-488</strain>
    </source>
</reference>
<dbReference type="Pfam" id="PF17820">
    <property type="entry name" value="PDZ_6"/>
    <property type="match status" value="1"/>
</dbReference>
<evidence type="ECO:0000256" key="3">
    <source>
        <dbReference type="ARBA" id="ARBA00007931"/>
    </source>
</evidence>
<dbReference type="AlphaFoldDB" id="A0A7C4CE61"/>
<evidence type="ECO:0000256" key="9">
    <source>
        <dbReference type="ARBA" id="ARBA00023049"/>
    </source>
</evidence>